<name>A0AAD9KAE1_9ANNE</name>
<sequence length="4000" mass="457792">MAARLESELDGLWLCLPKSGRADGVRARDIINSIDSICQHDVNDNDIVALDIHLDGRLHISATLITSYVCKCLVIGTDIENFCCQQSARIIEKMEEYPETTLTCMTQHPGFVANSLNSWMLLTCSVANSININWSSHNMNYCCALLFRKESGVISFLKKIIQNDELQDCKADALRMYLALIAKYDKKILPYSVDVKDVCMSLFLRDRFAKVKTAAVAVLIEVIKLTAGSVMADELNITALIEKMFTELVHTTKYTSTVKQRIYHLLGVIAEVYPELMINYSDRLLDMYVRTIKIQMTSKTKKPELPLIAGSLQGLGHLLVQFTQSADEGAKYSYDIYKYTCLAMSKDANEKLTRYEIAESALRLMARHASQFSQYLLDDYEKVYKQLAYWCSHHNRDMMHLGLSAMEAFFKQVSSHLVTLAKTGRKKGSIFTYFIKEFHQIMDNPDSSSKQISLAVRGYGYFAAPCRLYLCQDDVKYMFTEMVQRGEQIFVGQTDDMDDKIIGLPNFLEALASIITELDEVSDTLLLLIERLILLLVEGFPKLPEKMHFICFLSILKEFTSLGISLDERQAFTESLYDELIKSILHMLEMLDLTYTSSETDGDDSQIGTSHEEVISSDPVKYQQSNKPKDFIIFVNIVDFCHDLLPMIHTKLFEKWIFTFGHQLIIYSTTYPLVSGFYKLLGVCMTVACKTNYFKAIDNLPKSGSDGEQEDDMEVVITEECMGSDLSHREACFLLFNKFTKEVLVRLKQYKYDLLASCLFFILSLPCELVITELATIVPALQVALQIGYSYLPLANAALDAFDMWSQKLPDDKMRPYYRDILQYLDPYLRSDNRSGEDSGDQTLILSSAKSSRKSRRNKIPIKVLKHKQNLASEINQKSQLAQVQQRCVLLLGSLGGAVNNVLVTSNAEELAKAAMAWDREKHLKFAVPFVDIKPVIHLDVFLPRVVELSTLSTDRQTKVAACELLHSLVLYMLGRSSQQPGMQLAEVADNMEKFYKKIFPALMQLACDVEQVARQLFDPLVMQLIHWFTSDMMYRSKGTQILLETVMDGLINPTDSALRGFSALCVHEFLKWSVKQTTKKQREESPYNIKMLLSQIYSLARHPNAFKRLGASLAFNKIYTIFREEDVLVDVFTFEILVTFVESLALSHEDDKSLGTQEQIQKVLTHLERIISKKANVLCQPSKIRRKPKDWNDATLQICLRWLLRQCGRPQTECRHTCMKLVYNLATSLPGVKTPVDLFSALIKDDNKYFLQRFEFGIYNVKDGKQGIGKRPKVTDMAERFTLKAAITWFEFVLCTLDCYTWVFGAGLLKPTDTLLAQGSKGTVVFKVLEYFFEELALGDIETTAGLFGTTQHRFFTPREREEYNRIKCTVIVRAMDFLTTLLKNFKQDSLKVIPAKFWGTSLWQTVATCVLAPGDLGFNMTDVEIMKNLPQQTEQLLIVIKQNLPEQTLNGFIVTLCKMIKNKRNADLFQQLPLAFDDNKLKDLRMLQLVKGYQQLHQTDFLLLALDQDKDVHRMAVDLFDAVFKGIVTTLDGHCSLITLTPTSAFLANEILKLAFHFKLSNEDLISRLLNKSPVKSMAAHSTSAHGTMFYASFKSTINKHLVTICEQLMEQLLPHHALDDPNTVGSILTGMVEYVRQDRHLRKRFGPKIVKELVNKWYMLRGWWEGPSAKKETQSTILDLLTKMMLIDSNTLCDVRQKGFSHVFEMYTYLLVNKNVSLSFKILSALELSGSLMLLELLISIVCKEETHVHEEEIQNVLRRMASRLKLDKQKAAVDVAYGIFCREGSFKNHQRRAALEKVCLTMLRALLLPALKEFFCDHIKDIMASIEAKFDKNVESVFETQLVTKLCNLELLELMYSRLTREDVRSGNSVINQKYCSPKKDVDGKEMTVAVIKVANNAKREDLRGETLFLELRRQYHCAAYNTLIAVVTCTQTEAKFYNCFLFMENLDKHEILWDNLVDQSREYDFPVEMQNPLARRKRFIAIRSEHKDSQTGVSGATGSSVRYLASQYLADSSLMADVSQYDFTASVQATAYSSSSFGVGQTSQEDGDFDKTNVSRTYVAVEEDYVEMEMDELNQHECMASLIGVLKHMSRNNITPTVAKGETPGALPVWMDNIQKKLKNPDTKRNTRLFLVKLIINTEEVFRPFARFWLGPLVQVITRRDLGMNGINYMMNDLTVTLLSWHAVAKPEDASVDRAMASQLLKVLMMYCHHDTQQVLKNNLELLKTLVELWKTCLEIPTNVLYENFNHHDPKSKRNMTGIQMTGVVLANNLSPYTQGSDISKDRFYNSLAKNMHHTSKTVYMSTAEVVGMALKYMTETEKGKEHVEWHKQYISHISSLLTVFQNSKPDQFINCIYALQLHFPAVADKNEASQCAALKLVKGLCTQLKASELLYLLPAVTGFKSHPSVTCRAVMYDILMWIYDNYREEDGSDANRIMFCVKDALLLGLSDKNIKNRLMIENFWSDECRLPGNTVDRLVAILEAMYSPSSEHHFLAYATSLLLEMTSRSPDYRRHIFEHPLSECKFKDYHVKHSWRQRHNTMTPLFVDTQTSQTFSGSSSSEESMSSVQVRATQEVQQFTATQDAGTSKGPYNWLTQSSLDTFDVTDFSAGTETQSSLLFAVGSTKRKLSTALASKSVHRGRLGQKPGAGFGTDRLRRDLVEDDKNDDEGLDILHLKRRFIKDSQTKRTYFAKREARLRVMRLEIAREQRQRREHQVTMYRKYRIGDLPDIQIEYASVIAPLQALAQKDSTVSRLLLSSIFTAIYAELNKVKTESEFMDVNRRIVNSLNTMLSTTSQFFAPFINCVLNMAQCSTQNLTLDPEYITTACITSSQQPMGITLLESMLIYAEVPDGRLSKRSRSHGAQISRDISVWLELAKLYKSIGEFDVLKGIFASKLGTQSITSDAMDAEMSGDYQTAVKLYSEALGRTDWDCEPDELEKDLWDVGRLQCYEHLTQWNRLLECTITSLDDGKQPELERIWEDTYYQDTYLPYLLQSKLKLLLERGQGQDDLAEFIDSAMKIPERRALLENRYSGELALLYIWQEEYDRAMHHTEHAIDLFLQNWTNLDCLMSNSRSQHLQILQKLMEIQEFLSFIRKDDNNISQKEVIHQIKKWMRRSPDPITDPSIIWDDIMSNRIVYLDQIGQRLEADSALNLIEQQKVKLRLSQAEAARHQNNFPVALKQMKAILTDLIKHAPNKILLVECYHEYARIHQKRCQVGTLPDVEKIKVLTETLGALKKHCRDVEGTGLKCSQSMLQGQAIAHIVGILTNCGSLPEHFRDKVLNIAQCSTYDHDKVLASLAEEGFRHLKMAVSVSSDDTTGNCDLNRINAAHMSLVNYCDEYLRQMEDGVSKSRVPSSVSSFPTAVIVSLLSAMAKGSGEAKQRFPRLLQLVEQYPDTISTFISKGSSVPTWMYLSWTSQITALLDKPESPSVQEILIRLATEYPQAVVYPFKMSCDGYQFSVDDQGRKAEVVMNRLKELLSRNVLIEQFINALEQFGQPADLFKDWLNDQGLRNSLSRPRENQTYIKHSYKKICNQLVINERVVFGPYRMRFSKKYGKDIVERFGKDAERLLNCTPSNFLRSASEILQKMRKFEEPPKKIAEYSEWLSNFQGCEMDDQIEIPGQYTGQRKPLPEYHVKISSFQPQVTIMSSMRKPKSIVINGNDQREYPFLVKGGEDLRLDQRIEQLFVLMNEVFMKDPKCQQHNLQLRTYQVIPMTTRVGLIEWMKNTQPLKEYLYKAFTETERSSYLSSRSYQNMAASPEAFFTLKTSFAVSHAQLCVCHYMLGIGDRHLSNFMIDLQNGKMVGIDFGHAFGSATQFLPVPELMPFRLTCQLRNLMLPLREKGLFESTMIHTLRALRSNADVLLNTMDVFIKEPSLDWKQFADKQIKEMQTDEEYLEEEKTDREWYPREKIAFARRKFNGDNPAYITRDELKLGHNQKNYYKKAEKVVLGDSKDDIRARLPAKDLTVEQQVACLLNQATDGNILGRVYVGWESWM</sequence>
<evidence type="ECO:0000259" key="14">
    <source>
        <dbReference type="PROSITE" id="PS50290"/>
    </source>
</evidence>
<comment type="similarity">
    <text evidence="2">Belongs to the PI3/PI4-kinase family.</text>
</comment>
<dbReference type="SMART" id="SM01343">
    <property type="entry name" value="FATC"/>
    <property type="match status" value="1"/>
</dbReference>
<dbReference type="InterPro" id="IPR046804">
    <property type="entry name" value="DNA-PKcs_N"/>
</dbReference>
<dbReference type="CDD" id="cd05172">
    <property type="entry name" value="PIKKc_DNA-PK"/>
    <property type="match status" value="1"/>
</dbReference>
<evidence type="ECO:0000256" key="8">
    <source>
        <dbReference type="ARBA" id="ARBA00022741"/>
    </source>
</evidence>
<keyword evidence="10" id="KW-0418">Kinase</keyword>
<dbReference type="SUPFAM" id="SSF56112">
    <property type="entry name" value="Protein kinase-like (PK-like)"/>
    <property type="match status" value="1"/>
</dbReference>
<dbReference type="InterPro" id="IPR036940">
    <property type="entry name" value="PI3/4_kinase_cat_sf"/>
</dbReference>
<dbReference type="GO" id="GO:0005524">
    <property type="term" value="F:ATP binding"/>
    <property type="evidence" value="ECO:0007669"/>
    <property type="project" value="UniProtKB-KW"/>
</dbReference>
<dbReference type="EMBL" id="JAODUP010000026">
    <property type="protein sequence ID" value="KAK2167541.1"/>
    <property type="molecule type" value="Genomic_DNA"/>
</dbReference>
<dbReference type="GO" id="GO:0006303">
    <property type="term" value="P:double-strand break repair via nonhomologous end joining"/>
    <property type="evidence" value="ECO:0007669"/>
    <property type="project" value="InterPro"/>
</dbReference>
<proteinExistence type="inferred from homology"/>
<evidence type="ECO:0000259" key="15">
    <source>
        <dbReference type="PROSITE" id="PS51189"/>
    </source>
</evidence>
<dbReference type="InterPro" id="IPR000403">
    <property type="entry name" value="PI3/4_kinase_cat_dom"/>
</dbReference>
<dbReference type="GO" id="GO:0000723">
    <property type="term" value="P:telomere maintenance"/>
    <property type="evidence" value="ECO:0007669"/>
    <property type="project" value="TreeGrafter"/>
</dbReference>
<keyword evidence="5" id="KW-0723">Serine/threonine-protein kinase</keyword>
<dbReference type="InterPro" id="IPR045581">
    <property type="entry name" value="DNAPKcs_CC5"/>
</dbReference>
<dbReference type="PROSITE" id="PS00916">
    <property type="entry name" value="PI3_4_KINASE_2"/>
    <property type="match status" value="1"/>
</dbReference>
<dbReference type="Pfam" id="PF20500">
    <property type="entry name" value="DNA-PKcs_N"/>
    <property type="match status" value="2"/>
</dbReference>
<dbReference type="GO" id="GO:0004677">
    <property type="term" value="F:DNA-dependent protein kinase activity"/>
    <property type="evidence" value="ECO:0007669"/>
    <property type="project" value="InterPro"/>
</dbReference>
<evidence type="ECO:0000256" key="11">
    <source>
        <dbReference type="ARBA" id="ARBA00022840"/>
    </source>
</evidence>
<evidence type="ECO:0000256" key="6">
    <source>
        <dbReference type="ARBA" id="ARBA00022553"/>
    </source>
</evidence>
<dbReference type="EC" id="2.7.11.1" evidence="3"/>
<keyword evidence="18" id="KW-1185">Reference proteome</keyword>
<organism evidence="17 18">
    <name type="scientific">Paralvinella palmiformis</name>
    <dbReference type="NCBI Taxonomy" id="53620"/>
    <lineage>
        <taxon>Eukaryota</taxon>
        <taxon>Metazoa</taxon>
        <taxon>Spiralia</taxon>
        <taxon>Lophotrochozoa</taxon>
        <taxon>Annelida</taxon>
        <taxon>Polychaeta</taxon>
        <taxon>Sedentaria</taxon>
        <taxon>Canalipalpata</taxon>
        <taxon>Terebellida</taxon>
        <taxon>Terebelliformia</taxon>
        <taxon>Alvinellidae</taxon>
        <taxon>Paralvinella</taxon>
    </lineage>
</organism>
<comment type="caution">
    <text evidence="17">The sequence shown here is derived from an EMBL/GenBank/DDBJ whole genome shotgun (WGS) entry which is preliminary data.</text>
</comment>
<feature type="domain" description="FATC" evidence="16">
    <location>
        <begin position="3968"/>
        <end position="4000"/>
    </location>
</feature>
<keyword evidence="7" id="KW-0808">Transferase</keyword>
<keyword evidence="11" id="KW-0067">ATP-binding</keyword>
<protein>
    <recommendedName>
        <fullName evidence="4">DNA-dependent protein kinase catalytic subunit</fullName>
        <ecNumber evidence="3">2.7.11.1</ecNumber>
    </recommendedName>
</protein>
<keyword evidence="9" id="KW-0227">DNA damage</keyword>
<evidence type="ECO:0000256" key="4">
    <source>
        <dbReference type="ARBA" id="ARBA00018077"/>
    </source>
</evidence>
<dbReference type="Gene3D" id="3.30.1010.10">
    <property type="entry name" value="Phosphatidylinositol 3-kinase Catalytic Subunit, Chain A, domain 4"/>
    <property type="match status" value="1"/>
</dbReference>
<evidence type="ECO:0000256" key="2">
    <source>
        <dbReference type="ARBA" id="ARBA00011031"/>
    </source>
</evidence>
<dbReference type="InterPro" id="IPR014009">
    <property type="entry name" value="PIK_FAT"/>
</dbReference>
<comment type="subcellular location">
    <subcellularLocation>
        <location evidence="1">Nucleus</location>
        <location evidence="1">Nucleolus</location>
    </subcellularLocation>
</comment>
<dbReference type="InterPro" id="IPR016024">
    <property type="entry name" value="ARM-type_fold"/>
</dbReference>
<evidence type="ECO:0000313" key="18">
    <source>
        <dbReference type="Proteomes" id="UP001208570"/>
    </source>
</evidence>
<feature type="domain" description="PI3K/PI4K catalytic" evidence="14">
    <location>
        <begin position="3645"/>
        <end position="3924"/>
    </location>
</feature>
<evidence type="ECO:0000256" key="1">
    <source>
        <dbReference type="ARBA" id="ARBA00004604"/>
    </source>
</evidence>
<dbReference type="SMART" id="SM00146">
    <property type="entry name" value="PI3Kc"/>
    <property type="match status" value="1"/>
</dbReference>
<dbReference type="PANTHER" id="PTHR11139">
    <property type="entry name" value="ATAXIA TELANGIECTASIA MUTATED ATM -RELATED"/>
    <property type="match status" value="1"/>
</dbReference>
<evidence type="ECO:0000313" key="17">
    <source>
        <dbReference type="EMBL" id="KAK2167541.1"/>
    </source>
</evidence>
<dbReference type="GO" id="GO:0008630">
    <property type="term" value="P:intrinsic apoptotic signaling pathway in response to DNA damage"/>
    <property type="evidence" value="ECO:0007669"/>
    <property type="project" value="TreeGrafter"/>
</dbReference>
<dbReference type="InterPro" id="IPR012582">
    <property type="entry name" value="DNAPKcs_CC3"/>
</dbReference>
<evidence type="ECO:0000256" key="9">
    <source>
        <dbReference type="ARBA" id="ARBA00022763"/>
    </source>
</evidence>
<dbReference type="SUPFAM" id="SSF48371">
    <property type="entry name" value="ARM repeat"/>
    <property type="match status" value="3"/>
</dbReference>
<dbReference type="Pfam" id="PF02259">
    <property type="entry name" value="FAT"/>
    <property type="match status" value="1"/>
</dbReference>
<dbReference type="InterPro" id="IPR003152">
    <property type="entry name" value="FATC_dom"/>
</dbReference>
<keyword evidence="8" id="KW-0547">Nucleotide-binding</keyword>
<dbReference type="Pfam" id="PF02260">
    <property type="entry name" value="FATC"/>
    <property type="match status" value="1"/>
</dbReference>
<gene>
    <name evidence="17" type="ORF">LSH36_26g02043</name>
</gene>
<evidence type="ECO:0000256" key="12">
    <source>
        <dbReference type="ARBA" id="ARBA00023204"/>
    </source>
</evidence>
<dbReference type="PROSITE" id="PS51189">
    <property type="entry name" value="FAT"/>
    <property type="match status" value="1"/>
</dbReference>
<feature type="domain" description="FAT" evidence="15">
    <location>
        <begin position="2825"/>
        <end position="3460"/>
    </location>
</feature>
<dbReference type="Pfam" id="PF20502">
    <property type="entry name" value="DNAPKcs_CC1-2"/>
    <property type="match status" value="1"/>
</dbReference>
<evidence type="ECO:0000259" key="16">
    <source>
        <dbReference type="PROSITE" id="PS51190"/>
    </source>
</evidence>
<dbReference type="Pfam" id="PF00454">
    <property type="entry name" value="PI3_PI4_kinase"/>
    <property type="match status" value="1"/>
</dbReference>
<dbReference type="Pfam" id="PF08163">
    <property type="entry name" value="DNAPKcs_CC3"/>
    <property type="match status" value="1"/>
</dbReference>
<dbReference type="InterPro" id="IPR018936">
    <property type="entry name" value="PI3/4_kinase_CS"/>
</dbReference>
<evidence type="ECO:0000256" key="7">
    <source>
        <dbReference type="ARBA" id="ARBA00022679"/>
    </source>
</evidence>
<dbReference type="FunFam" id="3.30.1010.10:FF:000013">
    <property type="entry name" value="Protein kinase, DNA-activated, catalytic subunit"/>
    <property type="match status" value="1"/>
</dbReference>
<dbReference type="Pfam" id="PF19704">
    <property type="entry name" value="DNAPKcs_CC5"/>
    <property type="match status" value="1"/>
</dbReference>
<dbReference type="InterPro" id="IPR037706">
    <property type="entry name" value="DNA-PK_dom"/>
</dbReference>
<dbReference type="InterPro" id="IPR050517">
    <property type="entry name" value="DDR_Repair_Kinase"/>
</dbReference>
<dbReference type="SMART" id="SM01344">
    <property type="entry name" value="NUC194"/>
    <property type="match status" value="1"/>
</dbReference>
<dbReference type="InterPro" id="IPR003151">
    <property type="entry name" value="PIK-rel_kinase_FAT"/>
</dbReference>
<dbReference type="PROSITE" id="PS50290">
    <property type="entry name" value="PI3_4_KINASE_3"/>
    <property type="match status" value="1"/>
</dbReference>
<evidence type="ECO:0000256" key="10">
    <source>
        <dbReference type="ARBA" id="ARBA00022777"/>
    </source>
</evidence>
<keyword evidence="12" id="KW-0234">DNA repair</keyword>
<reference evidence="17" key="1">
    <citation type="journal article" date="2023" name="Mol. Biol. Evol.">
        <title>Third-Generation Sequencing Reveals the Adaptive Role of the Epigenome in Three Deep-Sea Polychaetes.</title>
        <authorList>
            <person name="Perez M."/>
            <person name="Aroh O."/>
            <person name="Sun Y."/>
            <person name="Lan Y."/>
            <person name="Juniper S.K."/>
            <person name="Young C.R."/>
            <person name="Angers B."/>
            <person name="Qian P.Y."/>
        </authorList>
    </citation>
    <scope>NUCLEOTIDE SEQUENCE</scope>
    <source>
        <strain evidence="17">P08H-3</strain>
    </source>
</reference>
<dbReference type="InterPro" id="IPR011009">
    <property type="entry name" value="Kinase-like_dom_sf"/>
</dbReference>
<dbReference type="PROSITE" id="PS51190">
    <property type="entry name" value="FATC"/>
    <property type="match status" value="1"/>
</dbReference>
<dbReference type="Proteomes" id="UP001208570">
    <property type="component" value="Unassembled WGS sequence"/>
</dbReference>
<keyword evidence="6" id="KW-0597">Phosphoprotein</keyword>
<accession>A0AAD9KAE1</accession>
<dbReference type="Gene3D" id="1.10.1070.11">
    <property type="entry name" value="Phosphatidylinositol 3-/4-kinase, catalytic domain"/>
    <property type="match status" value="1"/>
</dbReference>
<dbReference type="GO" id="GO:0005730">
    <property type="term" value="C:nucleolus"/>
    <property type="evidence" value="ECO:0007669"/>
    <property type="project" value="UniProtKB-SubCell"/>
</dbReference>
<dbReference type="InterPro" id="IPR046803">
    <property type="entry name" value="DNAPKcs_CC1-2"/>
</dbReference>
<evidence type="ECO:0000256" key="3">
    <source>
        <dbReference type="ARBA" id="ARBA00012513"/>
    </source>
</evidence>
<dbReference type="PANTHER" id="PTHR11139:SF68">
    <property type="entry name" value="DNA-DEPENDENT PROTEIN KINASE CATALYTIC SUBUNIT"/>
    <property type="match status" value="1"/>
</dbReference>
<evidence type="ECO:0000256" key="13">
    <source>
        <dbReference type="ARBA" id="ARBA00023242"/>
    </source>
</evidence>
<evidence type="ECO:0000256" key="5">
    <source>
        <dbReference type="ARBA" id="ARBA00022527"/>
    </source>
</evidence>
<keyword evidence="13" id="KW-0539">Nucleus</keyword>